<keyword evidence="3" id="KW-0949">S-adenosyl-L-methionine</keyword>
<evidence type="ECO:0000256" key="1">
    <source>
        <dbReference type="ARBA" id="ARBA00022603"/>
    </source>
</evidence>
<dbReference type="InterPro" id="IPR035996">
    <property type="entry name" value="4pyrrol_Methylase_sf"/>
</dbReference>
<name>A0A5K7Z2Y1_9BACT</name>
<feature type="transmembrane region" description="Helical" evidence="4">
    <location>
        <begin position="7"/>
        <end position="28"/>
    </location>
</feature>
<keyword evidence="1 6" id="KW-0489">Methyltransferase</keyword>
<evidence type="ECO:0000256" key="4">
    <source>
        <dbReference type="SAM" id="Phobius"/>
    </source>
</evidence>
<dbReference type="SUPFAM" id="SSF53790">
    <property type="entry name" value="Tetrapyrrole methylase"/>
    <property type="match status" value="1"/>
</dbReference>
<dbReference type="KEGG" id="dwd:DSCW_27450"/>
<accession>A0A5K7Z2Y1</accession>
<dbReference type="InterPro" id="IPR000878">
    <property type="entry name" value="4pyrrol_Mease"/>
</dbReference>
<gene>
    <name evidence="6" type="primary">cobM</name>
    <name evidence="6" type="ORF">DSCW_27450</name>
</gene>
<dbReference type="AlphaFoldDB" id="A0A5K7Z2Y1"/>
<dbReference type="GO" id="GO:0032259">
    <property type="term" value="P:methylation"/>
    <property type="evidence" value="ECO:0007669"/>
    <property type="project" value="UniProtKB-KW"/>
</dbReference>
<dbReference type="InterPro" id="IPR050161">
    <property type="entry name" value="Siro_Cobalamin_biosynth"/>
</dbReference>
<keyword evidence="2 6" id="KW-0808">Transferase</keyword>
<dbReference type="OrthoDB" id="9804789at2"/>
<keyword evidence="7" id="KW-1185">Reference proteome</keyword>
<dbReference type="PANTHER" id="PTHR45790">
    <property type="entry name" value="SIROHEME SYNTHASE-RELATED"/>
    <property type="match status" value="1"/>
</dbReference>
<feature type="domain" description="Tetrapyrrole methylase" evidence="5">
    <location>
        <begin position="41"/>
        <end position="271"/>
    </location>
</feature>
<dbReference type="InterPro" id="IPR014776">
    <property type="entry name" value="4pyrrole_Mease_sub2"/>
</dbReference>
<evidence type="ECO:0000313" key="7">
    <source>
        <dbReference type="Proteomes" id="UP000427769"/>
    </source>
</evidence>
<dbReference type="Gene3D" id="3.30.950.10">
    <property type="entry name" value="Methyltransferase, Cobalt-precorrin-4 Transmethylase, Domain 2"/>
    <property type="match status" value="1"/>
</dbReference>
<dbReference type="GO" id="GO:0008168">
    <property type="term" value="F:methyltransferase activity"/>
    <property type="evidence" value="ECO:0007669"/>
    <property type="project" value="UniProtKB-KW"/>
</dbReference>
<sequence>MKNRNQVFGWSYLCNLTICIFMFSSLALTADVHADGKVQGKCYVIGTGPAGPEHATVKAIETIKKADFIFCSDQMQDRFSDYLKGKTILGSPWRGKFKYSWRDRDKLSPEEKKLYVEERINFWDQTAARIREEVARGKTVAILDSGDPCVFGPSHRVIEGLKEDEFEIIPGLGCFQASMAALKKSSIPAYDTRFVMLTAPMFLFGRPQDDAILKDLSKYPITMAFYMALNHADTLINSLNKYYPKDLPVAVVYNAGFPEKEKVIMGNLDTILAKIKAEKENWLGMIFVGRCLEGQPQRGMVKFVSQ</sequence>
<dbReference type="Proteomes" id="UP000427769">
    <property type="component" value="Chromosome"/>
</dbReference>
<keyword evidence="4" id="KW-0812">Transmembrane</keyword>
<evidence type="ECO:0000259" key="5">
    <source>
        <dbReference type="Pfam" id="PF00590"/>
    </source>
</evidence>
<evidence type="ECO:0000256" key="2">
    <source>
        <dbReference type="ARBA" id="ARBA00022679"/>
    </source>
</evidence>
<organism evidence="6 7">
    <name type="scientific">Desulfosarcina widdelii</name>
    <dbReference type="NCBI Taxonomy" id="947919"/>
    <lineage>
        <taxon>Bacteria</taxon>
        <taxon>Pseudomonadati</taxon>
        <taxon>Thermodesulfobacteriota</taxon>
        <taxon>Desulfobacteria</taxon>
        <taxon>Desulfobacterales</taxon>
        <taxon>Desulfosarcinaceae</taxon>
        <taxon>Desulfosarcina</taxon>
    </lineage>
</organism>
<dbReference type="InterPro" id="IPR014777">
    <property type="entry name" value="4pyrrole_Mease_sub1"/>
</dbReference>
<protein>
    <submittedName>
        <fullName evidence="6">Precorrin-4 C(11)-methyltransferase</fullName>
    </submittedName>
</protein>
<proteinExistence type="predicted"/>
<dbReference type="Pfam" id="PF00590">
    <property type="entry name" value="TP_methylase"/>
    <property type="match status" value="1"/>
</dbReference>
<dbReference type="CDD" id="cd11724">
    <property type="entry name" value="TP_methylase"/>
    <property type="match status" value="1"/>
</dbReference>
<dbReference type="EMBL" id="AP021875">
    <property type="protein sequence ID" value="BBO75328.1"/>
    <property type="molecule type" value="Genomic_DNA"/>
</dbReference>
<dbReference type="Gene3D" id="3.40.1010.10">
    <property type="entry name" value="Cobalt-precorrin-4 Transmethylase, Domain 1"/>
    <property type="match status" value="1"/>
</dbReference>
<reference evidence="6 7" key="1">
    <citation type="submission" date="2019-11" db="EMBL/GenBank/DDBJ databases">
        <title>Comparative genomics of hydrocarbon-degrading Desulfosarcina strains.</title>
        <authorList>
            <person name="Watanabe M."/>
            <person name="Kojima H."/>
            <person name="Fukui M."/>
        </authorList>
    </citation>
    <scope>NUCLEOTIDE SEQUENCE [LARGE SCALE GENOMIC DNA]</scope>
    <source>
        <strain evidence="6 7">PP31</strain>
    </source>
</reference>
<evidence type="ECO:0000313" key="6">
    <source>
        <dbReference type="EMBL" id="BBO75328.1"/>
    </source>
</evidence>
<keyword evidence="4" id="KW-1133">Transmembrane helix</keyword>
<evidence type="ECO:0000256" key="3">
    <source>
        <dbReference type="ARBA" id="ARBA00022691"/>
    </source>
</evidence>
<keyword evidence="4" id="KW-0472">Membrane</keyword>